<feature type="transmembrane region" description="Helical" evidence="4">
    <location>
        <begin position="348"/>
        <end position="370"/>
    </location>
</feature>
<feature type="transmembrane region" description="Helical" evidence="4">
    <location>
        <begin position="6"/>
        <end position="22"/>
    </location>
</feature>
<dbReference type="Gene3D" id="3.90.550.10">
    <property type="entry name" value="Spore Coat Polysaccharide Biosynthesis Protein SpsA, Chain A"/>
    <property type="match status" value="1"/>
</dbReference>
<dbReference type="InterPro" id="IPR001173">
    <property type="entry name" value="Glyco_trans_2-like"/>
</dbReference>
<evidence type="ECO:0000313" key="6">
    <source>
        <dbReference type="EMBL" id="SDD93644.1"/>
    </source>
</evidence>
<proteinExistence type="inferred from homology"/>
<feature type="domain" description="Glycosyltransferase 2-like" evidence="5">
    <location>
        <begin position="45"/>
        <end position="217"/>
    </location>
</feature>
<keyword evidence="7" id="KW-1185">Reference proteome</keyword>
<keyword evidence="3 6" id="KW-0808">Transferase</keyword>
<reference evidence="7" key="1">
    <citation type="submission" date="2016-10" db="EMBL/GenBank/DDBJ databases">
        <authorList>
            <person name="Varghese N."/>
            <person name="Submissions S."/>
        </authorList>
    </citation>
    <scope>NUCLEOTIDE SEQUENCE [LARGE SCALE GENOMIC DNA]</scope>
    <source>
        <strain evidence="7">DSM 25811 / CCM 8410 / LMG 26954 / E90</strain>
    </source>
</reference>
<evidence type="ECO:0000259" key="5">
    <source>
        <dbReference type="Pfam" id="PF00535"/>
    </source>
</evidence>
<keyword evidence="4" id="KW-1133">Transmembrane helix</keyword>
<feature type="transmembrane region" description="Helical" evidence="4">
    <location>
        <begin position="287"/>
        <end position="308"/>
    </location>
</feature>
<organism evidence="6 7">
    <name type="scientific">Niabella drilacis (strain DSM 25811 / CCM 8410 / CCUG 62505 / LMG 26954 / E90)</name>
    <dbReference type="NCBI Taxonomy" id="1285928"/>
    <lineage>
        <taxon>Bacteria</taxon>
        <taxon>Pseudomonadati</taxon>
        <taxon>Bacteroidota</taxon>
        <taxon>Chitinophagia</taxon>
        <taxon>Chitinophagales</taxon>
        <taxon>Chitinophagaceae</taxon>
        <taxon>Niabella</taxon>
    </lineage>
</organism>
<dbReference type="RefSeq" id="WP_090392278.1">
    <property type="nucleotide sequence ID" value="NZ_FMZO01000016.1"/>
</dbReference>
<evidence type="ECO:0000256" key="2">
    <source>
        <dbReference type="ARBA" id="ARBA00022676"/>
    </source>
</evidence>
<evidence type="ECO:0000256" key="4">
    <source>
        <dbReference type="SAM" id="Phobius"/>
    </source>
</evidence>
<keyword evidence="2" id="KW-0328">Glycosyltransferase</keyword>
<gene>
    <name evidence="6" type="ORF">SAMN04487894_11690</name>
</gene>
<accession>A0A1G6YT16</accession>
<evidence type="ECO:0000256" key="3">
    <source>
        <dbReference type="ARBA" id="ARBA00022679"/>
    </source>
</evidence>
<dbReference type="GO" id="GO:0016757">
    <property type="term" value="F:glycosyltransferase activity"/>
    <property type="evidence" value="ECO:0007669"/>
    <property type="project" value="UniProtKB-KW"/>
</dbReference>
<keyword evidence="4" id="KW-0812">Transmembrane</keyword>
<dbReference type="Pfam" id="PF00535">
    <property type="entry name" value="Glycos_transf_2"/>
    <property type="match status" value="1"/>
</dbReference>
<dbReference type="EMBL" id="FMZO01000016">
    <property type="protein sequence ID" value="SDD93644.1"/>
    <property type="molecule type" value="Genomic_DNA"/>
</dbReference>
<dbReference type="PANTHER" id="PTHR43630">
    <property type="entry name" value="POLY-BETA-1,6-N-ACETYL-D-GLUCOSAMINE SYNTHASE"/>
    <property type="match status" value="1"/>
</dbReference>
<dbReference type="AlphaFoldDB" id="A0A1G6YT16"/>
<dbReference type="OrthoDB" id="9805625at2"/>
<evidence type="ECO:0000256" key="1">
    <source>
        <dbReference type="ARBA" id="ARBA00006739"/>
    </source>
</evidence>
<feature type="transmembrane region" description="Helical" evidence="4">
    <location>
        <begin position="314"/>
        <end position="336"/>
    </location>
</feature>
<name>A0A1G6YT16_NIADE</name>
<evidence type="ECO:0000313" key="7">
    <source>
        <dbReference type="Proteomes" id="UP000198757"/>
    </source>
</evidence>
<dbReference type="SUPFAM" id="SSF53448">
    <property type="entry name" value="Nucleotide-diphospho-sugar transferases"/>
    <property type="match status" value="1"/>
</dbReference>
<keyword evidence="4" id="KW-0472">Membrane</keyword>
<dbReference type="STRING" id="1285928.SAMN04487894_11690"/>
<comment type="similarity">
    <text evidence="1">Belongs to the glycosyltransferase 2 family.</text>
</comment>
<protein>
    <submittedName>
        <fullName evidence="6">Glycosyltransferase, catalytic subunit of cellulose synthase and poly-beta-1,6-N-acetylglucosamine synthase</fullName>
    </submittedName>
</protein>
<sequence length="380" mass="42918">MWLIGITGVLFLLYAVLILFYTRSWNQIPMQVTAGMPVNEAFTFSIIIPARNEAINILPLLDSIKQQQYPSHLFEVIVVDDHSDDNTASLVERFAAENEAGPSIRLIRLAGKGLNSYKKKAIETGIASAQHSWIVCTDADCLAPGGWLQSIAHIVKETDPVFIAAPVAFIEEPTLVNLFQDLDFLTLQGITGASVYRNIHTMCNGANLAYRRDVFAEVDGFSGIDTIASGDDMLLMHKIWKRYPQRIAYLKSKQAIIKTAAAPTWGAFINQRIRWASKATSYDDKRIFAVLFLVYLFNSSFLILFIAGFVNSCYFLALFVFWTLKTIIELPFIKNVATFFGKQSRLKYFFLFQPLHIGYTILAGFLGSFGRYEWKGRRVK</sequence>
<dbReference type="InterPro" id="IPR029044">
    <property type="entry name" value="Nucleotide-diphossugar_trans"/>
</dbReference>
<dbReference type="Proteomes" id="UP000198757">
    <property type="component" value="Unassembled WGS sequence"/>
</dbReference>
<dbReference type="PANTHER" id="PTHR43630:SF1">
    <property type="entry name" value="POLY-BETA-1,6-N-ACETYL-D-GLUCOSAMINE SYNTHASE"/>
    <property type="match status" value="1"/>
</dbReference>